<organism evidence="3 4">
    <name type="scientific">Anaerobaca lacustris</name>
    <dbReference type="NCBI Taxonomy" id="3044600"/>
    <lineage>
        <taxon>Bacteria</taxon>
        <taxon>Pseudomonadati</taxon>
        <taxon>Planctomycetota</taxon>
        <taxon>Phycisphaerae</taxon>
        <taxon>Sedimentisphaerales</taxon>
        <taxon>Anaerobacaceae</taxon>
        <taxon>Anaerobaca</taxon>
    </lineage>
</organism>
<comment type="caution">
    <text evidence="3">The sequence shown here is derived from an EMBL/GenBank/DDBJ whole genome shotgun (WGS) entry which is preliminary data.</text>
</comment>
<gene>
    <name evidence="3" type="ORF">QJ522_03220</name>
</gene>
<dbReference type="EMBL" id="JASCXX010000003">
    <property type="protein sequence ID" value="MDI6448045.1"/>
    <property type="molecule type" value="Genomic_DNA"/>
</dbReference>
<feature type="signal peptide" evidence="1">
    <location>
        <begin position="1"/>
        <end position="30"/>
    </location>
</feature>
<dbReference type="SUPFAM" id="SSF49785">
    <property type="entry name" value="Galactose-binding domain-like"/>
    <property type="match status" value="2"/>
</dbReference>
<name>A0AAW6TTR9_9BACT</name>
<dbReference type="Gene3D" id="2.60.120.430">
    <property type="entry name" value="Galactose-binding lectin"/>
    <property type="match status" value="1"/>
</dbReference>
<accession>A0AAW6TTR9</accession>
<keyword evidence="4" id="KW-1185">Reference proteome</keyword>
<feature type="chain" id="PRO_5043420203" evidence="1">
    <location>
        <begin position="31"/>
        <end position="559"/>
    </location>
</feature>
<dbReference type="Pfam" id="PF00754">
    <property type="entry name" value="F5_F8_type_C"/>
    <property type="match status" value="2"/>
</dbReference>
<evidence type="ECO:0000313" key="4">
    <source>
        <dbReference type="Proteomes" id="UP001431776"/>
    </source>
</evidence>
<reference evidence="3" key="1">
    <citation type="submission" date="2023-05" db="EMBL/GenBank/DDBJ databases">
        <title>Anaerotaeda fermentans gen. nov., sp. nov., a novel anaerobic planctomycete of the new family within the order Sedimentisphaerales isolated from Taman Peninsula, Russia.</title>
        <authorList>
            <person name="Khomyakova M.A."/>
            <person name="Merkel A.Y."/>
            <person name="Slobodkin A.I."/>
        </authorList>
    </citation>
    <scope>NUCLEOTIDE SEQUENCE</scope>
    <source>
        <strain evidence="3">M17dextr</strain>
    </source>
</reference>
<dbReference type="Proteomes" id="UP001431776">
    <property type="component" value="Unassembled WGS sequence"/>
</dbReference>
<dbReference type="InterPro" id="IPR008979">
    <property type="entry name" value="Galactose-bd-like_sf"/>
</dbReference>
<protein>
    <submittedName>
        <fullName evidence="3">Discoidin domain-containing protein</fullName>
    </submittedName>
</protein>
<feature type="domain" description="F5/8 type C" evidence="2">
    <location>
        <begin position="183"/>
        <end position="331"/>
    </location>
</feature>
<sequence length="559" mass="62238">MDRSQSMAVRLFCTLLALILAPIHNPLARAQEPELVLSPIWNVAATSNGISTNDEVGPEYIVNRSGLNANNEHSNWPGDMWHAMEADGPIYVQFEFEDVYPLEEMWIWNYNSDWWLEHGVKDVTVEYSEDGIDWTVFGNIECAMGTGTDDYAANTIVSLGGILARYVRLTILSTYGTFPAAGLSEVQFRTFTETIHRIYNVTATSNVASREGNGPENTVDDSGMNANGGHSTWWVDMWIVDPNGGPVYIQFELGGLYELEQMWVWNCNTMGFQAKDVTIEYSEDGIDWVTFGGVRLGRATGQPNCPVSSVISLNGIAARYVRLTIHNTWEANVTIVGREGILDIEPVGLSEVRFFTKQPPPGTPASYVLVLDSFEQYTDEEDLGEAIFQTWIDDVQYGGNARVGHWYTPFAETEIVHSGAQAMPFFYTNANWPYYAETYRDLEGPLQNWRIDGAEALTLYFHGSTDQDHHVETDWLYVVVEDGAGGTAVVYHPDPDALRSNDWQQWSIDLDEFAAVDLSHVVRLILGVGNHSNLRPGGNSVIYIDDIGLGAAPPEGAEN</sequence>
<dbReference type="InterPro" id="IPR000421">
    <property type="entry name" value="FA58C"/>
</dbReference>
<dbReference type="AlphaFoldDB" id="A0AAW6TTR9"/>
<evidence type="ECO:0000259" key="2">
    <source>
        <dbReference type="PROSITE" id="PS50022"/>
    </source>
</evidence>
<evidence type="ECO:0000256" key="1">
    <source>
        <dbReference type="SAM" id="SignalP"/>
    </source>
</evidence>
<dbReference type="Gene3D" id="2.60.120.260">
    <property type="entry name" value="Galactose-binding domain-like"/>
    <property type="match status" value="2"/>
</dbReference>
<proteinExistence type="predicted"/>
<evidence type="ECO:0000313" key="3">
    <source>
        <dbReference type="EMBL" id="MDI6448045.1"/>
    </source>
</evidence>
<keyword evidence="1" id="KW-0732">Signal</keyword>
<dbReference type="PROSITE" id="PS50022">
    <property type="entry name" value="FA58C_3"/>
    <property type="match status" value="2"/>
</dbReference>
<dbReference type="RefSeq" id="WP_349243455.1">
    <property type="nucleotide sequence ID" value="NZ_JASCXX010000003.1"/>
</dbReference>
<feature type="domain" description="F5/8 type C" evidence="2">
    <location>
        <begin position="30"/>
        <end position="175"/>
    </location>
</feature>